<dbReference type="SMART" id="SM00876">
    <property type="entry name" value="BATS"/>
    <property type="match status" value="1"/>
</dbReference>
<protein>
    <recommendedName>
        <fullName evidence="3 13">Biotin synthase</fullName>
        <ecNumber evidence="3 13">2.8.1.6</ecNumber>
    </recommendedName>
</protein>
<dbReference type="GO" id="GO:0051537">
    <property type="term" value="F:2 iron, 2 sulfur cluster binding"/>
    <property type="evidence" value="ECO:0007669"/>
    <property type="project" value="UniProtKB-KW"/>
</dbReference>
<sequence length="344" mass="39303">MKKKWTLNETKKLFNKSFFDLIFQAQKEHRKNFNPNTIQISTLLSIKTGACPEDCKYCPQSSRYKTNVKKESLLKMEKILDAAKKAKMSGSSRFCMGAAWKSPKEKDMPYLEKIIKKVKSMGMETCMTLGTLSSLQAKKLAAAGLDFYNHNLDTSRKFYTNIITTRTYQERLDTLNKVRNAGMKICAGGIIGLGENIQDRMELLMELSNLPIHPESVPINMLVKIPGTPMEKNKNIEPFDFIRIIAAARIMMPKSYIRLSAGRNNMNDQTQAMCFMAGANSIFYGCKLLTASNPEEKNDLKLLHKLNLYPEYKNETTLKKNTNNLIIQEKKIHKDQYYNAAIFS</sequence>
<keyword evidence="10 13" id="KW-0408">Iron</keyword>
<evidence type="ECO:0000256" key="12">
    <source>
        <dbReference type="ARBA" id="ARBA00051157"/>
    </source>
</evidence>
<keyword evidence="11 13" id="KW-0411">Iron-sulfur</keyword>
<dbReference type="GO" id="GO:0005506">
    <property type="term" value="F:iron ion binding"/>
    <property type="evidence" value="ECO:0007669"/>
    <property type="project" value="UniProtKB-UniRule"/>
</dbReference>
<dbReference type="PIRSF" id="PIRSF001619">
    <property type="entry name" value="Biotin_synth"/>
    <property type="match status" value="1"/>
</dbReference>
<dbReference type="NCBIfam" id="TIGR00433">
    <property type="entry name" value="bioB"/>
    <property type="match status" value="1"/>
</dbReference>
<dbReference type="InterPro" id="IPR002684">
    <property type="entry name" value="Biotin_synth/BioAB"/>
</dbReference>
<dbReference type="CDD" id="cd01335">
    <property type="entry name" value="Radical_SAM"/>
    <property type="match status" value="1"/>
</dbReference>
<evidence type="ECO:0000256" key="14">
    <source>
        <dbReference type="PIRSR" id="PIRSR001619-1"/>
    </source>
</evidence>
<feature type="binding site" evidence="13 14">
    <location>
        <position position="95"/>
    </location>
    <ligand>
        <name>[2Fe-2S] cluster</name>
        <dbReference type="ChEBI" id="CHEBI:190135"/>
    </ligand>
</feature>
<dbReference type="SMART" id="SM00729">
    <property type="entry name" value="Elp3"/>
    <property type="match status" value="1"/>
</dbReference>
<keyword evidence="4 13" id="KW-0004">4Fe-4S</keyword>
<dbReference type="Pfam" id="PF04055">
    <property type="entry name" value="Radical_SAM"/>
    <property type="match status" value="1"/>
</dbReference>
<dbReference type="OrthoDB" id="9786826at2"/>
<dbReference type="UniPathway" id="UPA00078">
    <property type="reaction ID" value="UER00162"/>
</dbReference>
<dbReference type="GO" id="GO:0004076">
    <property type="term" value="F:biotin synthase activity"/>
    <property type="evidence" value="ECO:0007669"/>
    <property type="project" value="UniProtKB-UniRule"/>
</dbReference>
<keyword evidence="6 13" id="KW-0949">S-adenosyl-L-methionine</keyword>
<dbReference type="PATRIC" id="fig|118101.4.peg.286"/>
<dbReference type="InterPro" id="IPR024177">
    <property type="entry name" value="Biotin_synthase"/>
</dbReference>
<evidence type="ECO:0000256" key="1">
    <source>
        <dbReference type="ARBA" id="ARBA00004942"/>
    </source>
</evidence>
<dbReference type="STRING" id="118101.ATN01_01445"/>
<feature type="binding site" evidence="13 14">
    <location>
        <position position="186"/>
    </location>
    <ligand>
        <name>[2Fe-2S] cluster</name>
        <dbReference type="ChEBI" id="CHEBI:190135"/>
    </ligand>
</feature>
<dbReference type="PANTHER" id="PTHR22976">
    <property type="entry name" value="BIOTIN SYNTHASE"/>
    <property type="match status" value="1"/>
</dbReference>
<comment type="catalytic activity">
    <reaction evidence="12 13">
        <text>(4R,5S)-dethiobiotin + (sulfur carrier)-SH + 2 reduced [2Fe-2S]-[ferredoxin] + 2 S-adenosyl-L-methionine = (sulfur carrier)-H + biotin + 2 5'-deoxyadenosine + 2 L-methionine + 2 oxidized [2Fe-2S]-[ferredoxin]</text>
        <dbReference type="Rhea" id="RHEA:22060"/>
        <dbReference type="Rhea" id="RHEA-COMP:10000"/>
        <dbReference type="Rhea" id="RHEA-COMP:10001"/>
        <dbReference type="Rhea" id="RHEA-COMP:14737"/>
        <dbReference type="Rhea" id="RHEA-COMP:14739"/>
        <dbReference type="ChEBI" id="CHEBI:17319"/>
        <dbReference type="ChEBI" id="CHEBI:29917"/>
        <dbReference type="ChEBI" id="CHEBI:33737"/>
        <dbReference type="ChEBI" id="CHEBI:33738"/>
        <dbReference type="ChEBI" id="CHEBI:57586"/>
        <dbReference type="ChEBI" id="CHEBI:57844"/>
        <dbReference type="ChEBI" id="CHEBI:59789"/>
        <dbReference type="ChEBI" id="CHEBI:64428"/>
        <dbReference type="ChEBI" id="CHEBI:149473"/>
        <dbReference type="EC" id="2.8.1.6"/>
    </reaction>
</comment>
<comment type="cofactor">
    <cofactor evidence="14">
        <name>[2Fe-2S] cluster</name>
        <dbReference type="ChEBI" id="CHEBI:190135"/>
    </cofactor>
    <text evidence="14">Binds 1 [2Fe-2S] cluster. The cluster is coordinated with 3 cysteines and 1 arginine.</text>
</comment>
<feature type="domain" description="Radical SAM core" evidence="15">
    <location>
        <begin position="36"/>
        <end position="260"/>
    </location>
</feature>
<dbReference type="SUPFAM" id="SSF102114">
    <property type="entry name" value="Radical SAM enzymes"/>
    <property type="match status" value="1"/>
</dbReference>
<dbReference type="Proteomes" id="UP000093070">
    <property type="component" value="Chromosome"/>
</dbReference>
<keyword evidence="7 13" id="KW-0001">2Fe-2S</keyword>
<dbReference type="SFLD" id="SFLDS00029">
    <property type="entry name" value="Radical_SAM"/>
    <property type="match status" value="1"/>
</dbReference>
<dbReference type="HAMAP" id="MF_01694">
    <property type="entry name" value="BioB"/>
    <property type="match status" value="1"/>
</dbReference>
<evidence type="ECO:0000256" key="9">
    <source>
        <dbReference type="ARBA" id="ARBA00022756"/>
    </source>
</evidence>
<evidence type="ECO:0000259" key="15">
    <source>
        <dbReference type="PROSITE" id="PS51918"/>
    </source>
</evidence>
<comment type="cofactor">
    <cofactor evidence="13 14">
        <name>[4Fe-4S] cluster</name>
        <dbReference type="ChEBI" id="CHEBI:49883"/>
    </cofactor>
    <text evidence="13 14">Binds 1 [4Fe-4S] cluster. The cluster is coordinated with 3 cysteines and an exchangeable S-adenosyl-L-methionine.</text>
</comment>
<evidence type="ECO:0000256" key="10">
    <source>
        <dbReference type="ARBA" id="ARBA00023004"/>
    </source>
</evidence>
<accession>A0A1B2H8G3</accession>
<evidence type="ECO:0000256" key="3">
    <source>
        <dbReference type="ARBA" id="ARBA00012236"/>
    </source>
</evidence>
<dbReference type="InterPro" id="IPR006638">
    <property type="entry name" value="Elp3/MiaA/NifB-like_rSAM"/>
</dbReference>
<dbReference type="GO" id="GO:0009102">
    <property type="term" value="P:biotin biosynthetic process"/>
    <property type="evidence" value="ECO:0007669"/>
    <property type="project" value="UniProtKB-UniRule"/>
</dbReference>
<evidence type="ECO:0000256" key="13">
    <source>
        <dbReference type="HAMAP-Rule" id="MF_01694"/>
    </source>
</evidence>
<dbReference type="SFLD" id="SFLDG01278">
    <property type="entry name" value="biotin_synthase_like"/>
    <property type="match status" value="1"/>
</dbReference>
<name>A0A1B2H8G3_BUCDN</name>
<keyword evidence="5 13" id="KW-0808">Transferase</keyword>
<feature type="binding site" evidence="13 14">
    <location>
        <position position="126"/>
    </location>
    <ligand>
        <name>[2Fe-2S] cluster</name>
        <dbReference type="ChEBI" id="CHEBI:190135"/>
    </ligand>
</feature>
<comment type="cofactor">
    <cofactor evidence="13">
        <name>[2Fe-2S] cluster</name>
        <dbReference type="ChEBI" id="CHEBI:190135"/>
    </cofactor>
    <text evidence="13">Binds 1 [2Fe-2S] cluster. The cluster is coordinated with 3 cysteines and 1 arginine.</text>
</comment>
<dbReference type="PANTHER" id="PTHR22976:SF2">
    <property type="entry name" value="BIOTIN SYNTHASE, MITOCHONDRIAL"/>
    <property type="match status" value="1"/>
</dbReference>
<dbReference type="InterPro" id="IPR058240">
    <property type="entry name" value="rSAM_sf"/>
</dbReference>
<organism evidence="16 17">
    <name type="scientific">Buchnera aphidicola subsp. Diuraphis noxia</name>
    <dbReference type="NCBI Taxonomy" id="118101"/>
    <lineage>
        <taxon>Bacteria</taxon>
        <taxon>Pseudomonadati</taxon>
        <taxon>Pseudomonadota</taxon>
        <taxon>Gammaproteobacteria</taxon>
        <taxon>Enterobacterales</taxon>
        <taxon>Erwiniaceae</taxon>
        <taxon>Buchnera</taxon>
    </lineage>
</organism>
<comment type="subunit">
    <text evidence="13">Homodimer.</text>
</comment>
<feature type="binding site" evidence="13 14">
    <location>
        <position position="258"/>
    </location>
    <ligand>
        <name>[2Fe-2S] cluster</name>
        <dbReference type="ChEBI" id="CHEBI:190135"/>
    </ligand>
</feature>
<evidence type="ECO:0000256" key="6">
    <source>
        <dbReference type="ARBA" id="ARBA00022691"/>
    </source>
</evidence>
<gene>
    <name evidence="13" type="primary">bioB</name>
    <name evidence="16" type="ORF">ATN01_01445</name>
</gene>
<dbReference type="EMBL" id="CP013259">
    <property type="protein sequence ID" value="ANZ22504.1"/>
    <property type="molecule type" value="Genomic_DNA"/>
</dbReference>
<feature type="binding site" evidence="13 14">
    <location>
        <position position="51"/>
    </location>
    <ligand>
        <name>[4Fe-4S] cluster</name>
        <dbReference type="ChEBI" id="CHEBI:49883"/>
        <note>4Fe-4S-S-AdoMet</note>
    </ligand>
</feature>
<keyword evidence="9 13" id="KW-0093">Biotin biosynthesis</keyword>
<dbReference type="PROSITE" id="PS51918">
    <property type="entry name" value="RADICAL_SAM"/>
    <property type="match status" value="1"/>
</dbReference>
<reference evidence="16 17" key="1">
    <citation type="submission" date="2015-11" db="EMBL/GenBank/DDBJ databases">
        <title>The complete genome of Buchnera aphidicola from Diuraphis noxia biotype SAM.</title>
        <authorList>
            <person name="Burger N.F.V."/>
            <person name="Oberholster A.-M."/>
        </authorList>
    </citation>
    <scope>NUCLEOTIDE SEQUENCE [LARGE SCALE GENOMIC DNA]</scope>
    <source>
        <strain evidence="16">SAM</strain>
    </source>
</reference>
<keyword evidence="8 13" id="KW-0479">Metal-binding</keyword>
<evidence type="ECO:0000256" key="8">
    <source>
        <dbReference type="ARBA" id="ARBA00022723"/>
    </source>
</evidence>
<evidence type="ECO:0000256" key="11">
    <source>
        <dbReference type="ARBA" id="ARBA00023014"/>
    </source>
</evidence>
<feature type="binding site" evidence="13 14">
    <location>
        <position position="58"/>
    </location>
    <ligand>
        <name>[4Fe-4S] cluster</name>
        <dbReference type="ChEBI" id="CHEBI:49883"/>
        <note>4Fe-4S-S-AdoMet</note>
    </ligand>
</feature>
<comment type="pathway">
    <text evidence="1 13">Cofactor biosynthesis; biotin biosynthesis; biotin from 7,8-diaminononanoate: step 2/2.</text>
</comment>
<dbReference type="RefSeq" id="WP_075433325.1">
    <property type="nucleotide sequence ID" value="NZ_CP013259.1"/>
</dbReference>
<dbReference type="AlphaFoldDB" id="A0A1B2H8G3"/>
<dbReference type="FunFam" id="3.20.20.70:FF:000011">
    <property type="entry name" value="Biotin synthase"/>
    <property type="match status" value="1"/>
</dbReference>
<dbReference type="Pfam" id="PF06968">
    <property type="entry name" value="BATS"/>
    <property type="match status" value="1"/>
</dbReference>
<evidence type="ECO:0000256" key="2">
    <source>
        <dbReference type="ARBA" id="ARBA00010765"/>
    </source>
</evidence>
<feature type="binding site" evidence="13 14">
    <location>
        <position position="55"/>
    </location>
    <ligand>
        <name>[4Fe-4S] cluster</name>
        <dbReference type="ChEBI" id="CHEBI:49883"/>
        <note>4Fe-4S-S-AdoMet</note>
    </ligand>
</feature>
<dbReference type="SFLD" id="SFLDF00272">
    <property type="entry name" value="biotin_synthase"/>
    <property type="match status" value="1"/>
</dbReference>
<evidence type="ECO:0000256" key="4">
    <source>
        <dbReference type="ARBA" id="ARBA00022485"/>
    </source>
</evidence>
<evidence type="ECO:0000256" key="7">
    <source>
        <dbReference type="ARBA" id="ARBA00022714"/>
    </source>
</evidence>
<proteinExistence type="inferred from homology"/>
<dbReference type="SFLD" id="SFLDG01060">
    <property type="entry name" value="BATS_domain_containing"/>
    <property type="match status" value="1"/>
</dbReference>
<evidence type="ECO:0000313" key="16">
    <source>
        <dbReference type="EMBL" id="ANZ22504.1"/>
    </source>
</evidence>
<dbReference type="Gene3D" id="3.20.20.70">
    <property type="entry name" value="Aldolase class I"/>
    <property type="match status" value="1"/>
</dbReference>
<dbReference type="InterPro" id="IPR013785">
    <property type="entry name" value="Aldolase_TIM"/>
</dbReference>
<comment type="similarity">
    <text evidence="2 13">Belongs to the radical SAM superfamily. Biotin synthase family.</text>
</comment>
<evidence type="ECO:0000256" key="5">
    <source>
        <dbReference type="ARBA" id="ARBA00022679"/>
    </source>
</evidence>
<comment type="function">
    <text evidence="13">Catalyzes the conversion of dethiobiotin (DTB) to biotin by the insertion of a sulfur atom into dethiobiotin via a radical-based mechanism.</text>
</comment>
<evidence type="ECO:0000313" key="17">
    <source>
        <dbReference type="Proteomes" id="UP000093070"/>
    </source>
</evidence>
<dbReference type="InterPro" id="IPR007197">
    <property type="entry name" value="rSAM"/>
</dbReference>
<dbReference type="GO" id="GO:0051539">
    <property type="term" value="F:4 iron, 4 sulfur cluster binding"/>
    <property type="evidence" value="ECO:0007669"/>
    <property type="project" value="UniProtKB-KW"/>
</dbReference>
<dbReference type="EC" id="2.8.1.6" evidence="3 13"/>
<dbReference type="InterPro" id="IPR010722">
    <property type="entry name" value="BATS_dom"/>
</dbReference>